<evidence type="ECO:0000313" key="1">
    <source>
        <dbReference type="EMBL" id="ALP94627.1"/>
    </source>
</evidence>
<proteinExistence type="predicted"/>
<name>A0A0S2W5N6_9FIRM</name>
<dbReference type="EMBL" id="CP011307">
    <property type="protein sequence ID" value="ALP94627.1"/>
    <property type="molecule type" value="Genomic_DNA"/>
</dbReference>
<evidence type="ECO:0000313" key="2">
    <source>
        <dbReference type="Proteomes" id="UP000064844"/>
    </source>
</evidence>
<protein>
    <submittedName>
        <fullName evidence="1">Uncharacterized protein</fullName>
    </submittedName>
</protein>
<dbReference type="InterPro" id="IPR022555">
    <property type="entry name" value="DUF2577"/>
</dbReference>
<dbReference type="Proteomes" id="UP000064844">
    <property type="component" value="Chromosome"/>
</dbReference>
<dbReference type="Pfam" id="PF10844">
    <property type="entry name" value="DUF2577"/>
    <property type="match status" value="1"/>
</dbReference>
<dbReference type="KEGG" id="ibu:IB211_02236c"/>
<reference evidence="2" key="2">
    <citation type="submission" date="2015-04" db="EMBL/GenBank/DDBJ databases">
        <title>A butyrogenic pathway from the amino acid lysine in a human gut commensal.</title>
        <authorList>
            <person name="de Vos W.M."/>
            <person name="Bui N.T.P."/>
            <person name="Plugge C.M."/>
            <person name="Ritari J."/>
        </authorList>
    </citation>
    <scope>NUCLEOTIDE SEQUENCE [LARGE SCALE GENOMIC DNA]</scope>
    <source>
        <strain evidence="2">AF211</strain>
    </source>
</reference>
<dbReference type="AlphaFoldDB" id="A0A0S2W5N6"/>
<reference evidence="1 2" key="1">
    <citation type="journal article" date="2015" name="Nat. Commun.">
        <title>Production of butyrate from lysine and the Amadori product fructoselysine by a human gut commensal.</title>
        <authorList>
            <person name="Bui T.P."/>
            <person name="Ritari J."/>
            <person name="Boeren S."/>
            <person name="de Waard P."/>
            <person name="Plugge C.M."/>
            <person name="de Vos W.M."/>
        </authorList>
    </citation>
    <scope>NUCLEOTIDE SEQUENCE [LARGE SCALE GENOMIC DNA]</scope>
    <source>
        <strain evidence="1 2">AF211</strain>
    </source>
</reference>
<gene>
    <name evidence="1" type="ORF">IB211_02236c</name>
</gene>
<sequence>MEDNPYQRLARIFAPGAAEGGLCLGTVASWPDQDHPTRPHRVIAGGTSQEREDLLSSPGLLPYGLAAGDQVVLLPIEENQRYIILCKAVKV</sequence>
<dbReference type="RefSeq" id="WP_058118056.1">
    <property type="nucleotide sequence ID" value="NZ_CP011307.1"/>
</dbReference>
<accession>A0A0S2W5N6</accession>
<organism evidence="1 2">
    <name type="scientific">Intestinimonas butyriciproducens</name>
    <dbReference type="NCBI Taxonomy" id="1297617"/>
    <lineage>
        <taxon>Bacteria</taxon>
        <taxon>Bacillati</taxon>
        <taxon>Bacillota</taxon>
        <taxon>Clostridia</taxon>
        <taxon>Eubacteriales</taxon>
        <taxon>Intestinimonas</taxon>
    </lineage>
</organism>
<keyword evidence="2" id="KW-1185">Reference proteome</keyword>